<feature type="compositionally biased region" description="Basic and acidic residues" evidence="1">
    <location>
        <begin position="1"/>
        <end position="11"/>
    </location>
</feature>
<reference evidence="3" key="1">
    <citation type="submission" date="2016-10" db="EMBL/GenBank/DDBJ databases">
        <authorList>
            <person name="Varghese N."/>
            <person name="Submissions S."/>
        </authorList>
    </citation>
    <scope>NUCLEOTIDE SEQUENCE [LARGE SCALE GENOMIC DNA]</scope>
    <source>
        <strain evidence="3">Gh-105</strain>
    </source>
</reference>
<dbReference type="Proteomes" id="UP000199229">
    <property type="component" value="Unassembled WGS sequence"/>
</dbReference>
<feature type="compositionally biased region" description="Low complexity" evidence="1">
    <location>
        <begin position="48"/>
        <end position="64"/>
    </location>
</feature>
<evidence type="ECO:0000313" key="2">
    <source>
        <dbReference type="EMBL" id="SFG82513.1"/>
    </source>
</evidence>
<dbReference type="EMBL" id="FOPM01000012">
    <property type="protein sequence ID" value="SFG82513.1"/>
    <property type="molecule type" value="Genomic_DNA"/>
</dbReference>
<gene>
    <name evidence="2" type="ORF">SAMN05192565_112111</name>
</gene>
<dbReference type="STRING" id="582675.SAMN05192565_112111"/>
<evidence type="ECO:0000256" key="1">
    <source>
        <dbReference type="SAM" id="MobiDB-lite"/>
    </source>
</evidence>
<protein>
    <submittedName>
        <fullName evidence="2">Uncharacterized protein</fullName>
    </submittedName>
</protein>
<sequence>MTTLWHKDRLWPSETSPITGGPLPGAIPPGIYAESVKDWERLRAKSFPPGSTPSARSASRRSPASPRPPS</sequence>
<organism evidence="2 3">
    <name type="scientific">Methylobacterium gossipiicola</name>
    <dbReference type="NCBI Taxonomy" id="582675"/>
    <lineage>
        <taxon>Bacteria</taxon>
        <taxon>Pseudomonadati</taxon>
        <taxon>Pseudomonadota</taxon>
        <taxon>Alphaproteobacteria</taxon>
        <taxon>Hyphomicrobiales</taxon>
        <taxon>Methylobacteriaceae</taxon>
        <taxon>Methylobacterium</taxon>
    </lineage>
</organism>
<proteinExistence type="predicted"/>
<feature type="region of interest" description="Disordered" evidence="1">
    <location>
        <begin position="1"/>
        <end position="29"/>
    </location>
</feature>
<feature type="region of interest" description="Disordered" evidence="1">
    <location>
        <begin position="43"/>
        <end position="70"/>
    </location>
</feature>
<evidence type="ECO:0000313" key="3">
    <source>
        <dbReference type="Proteomes" id="UP000199229"/>
    </source>
</evidence>
<accession>A0A1I2V026</accession>
<name>A0A1I2V026_9HYPH</name>
<dbReference type="AlphaFoldDB" id="A0A1I2V026"/>
<keyword evidence="3" id="KW-1185">Reference proteome</keyword>